<comment type="similarity">
    <text evidence="1">Belongs to the H-rev107 family.</text>
</comment>
<evidence type="ECO:0000256" key="3">
    <source>
        <dbReference type="ARBA" id="ARBA00022801"/>
    </source>
</evidence>
<evidence type="ECO:0000256" key="4">
    <source>
        <dbReference type="ARBA" id="ARBA00023098"/>
    </source>
</evidence>
<accession>A0A814B094</accession>
<sequence>MELISDEESISQHHAVLEEAKPGDMIQYKRKYYSHWAIYIGNGKVIHRWGEGDGIENTQGLKTFFTFSGKQFNKATILETNFVDVLIGVERAKAALTQEGYNVIYNNCEHFATDCRYGQAISQQVKNAVVATSASSIVVAGVMFALGAFLRYYRTREDDEKDEKDEKQISLKAIKP</sequence>
<dbReference type="PROSITE" id="PS51934">
    <property type="entry name" value="LRAT"/>
    <property type="match status" value="1"/>
</dbReference>
<dbReference type="EMBL" id="CAJNOQ010001789">
    <property type="protein sequence ID" value="CAF0919236.1"/>
    <property type="molecule type" value="Genomic_DNA"/>
</dbReference>
<dbReference type="SUPFAM" id="SSF54001">
    <property type="entry name" value="Cysteine proteinases"/>
    <property type="match status" value="1"/>
</dbReference>
<keyword evidence="5" id="KW-1133">Transmembrane helix</keyword>
<evidence type="ECO:0000313" key="8">
    <source>
        <dbReference type="EMBL" id="CAF0919236.1"/>
    </source>
</evidence>
<evidence type="ECO:0000256" key="5">
    <source>
        <dbReference type="SAM" id="Phobius"/>
    </source>
</evidence>
<dbReference type="GO" id="GO:0004623">
    <property type="term" value="F:phospholipase A2 activity"/>
    <property type="evidence" value="ECO:0007669"/>
    <property type="project" value="TreeGrafter"/>
</dbReference>
<dbReference type="Pfam" id="PF04970">
    <property type="entry name" value="LRAT"/>
    <property type="match status" value="1"/>
</dbReference>
<keyword evidence="4" id="KW-0443">Lipid metabolism</keyword>
<dbReference type="Proteomes" id="UP000663829">
    <property type="component" value="Unassembled WGS sequence"/>
</dbReference>
<dbReference type="EMBL" id="CAJNOK010001944">
    <property type="protein sequence ID" value="CAF0837084.1"/>
    <property type="molecule type" value="Genomic_DNA"/>
</dbReference>
<dbReference type="EMBL" id="CAJOBA010001942">
    <property type="protein sequence ID" value="CAF3621872.1"/>
    <property type="molecule type" value="Genomic_DNA"/>
</dbReference>
<gene>
    <name evidence="8" type="ORF">GPM918_LOCUS9561</name>
    <name evidence="7" type="ORF">OVA965_LOCUS6450</name>
    <name evidence="10" type="ORF">SRO942_LOCUS9562</name>
    <name evidence="9" type="ORF">TMI583_LOCUS6443</name>
</gene>
<dbReference type="Proteomes" id="UP000677228">
    <property type="component" value="Unassembled WGS sequence"/>
</dbReference>
<evidence type="ECO:0000256" key="1">
    <source>
        <dbReference type="ARBA" id="ARBA00007824"/>
    </source>
</evidence>
<evidence type="ECO:0000313" key="11">
    <source>
        <dbReference type="Proteomes" id="UP000663829"/>
    </source>
</evidence>
<dbReference type="Gene3D" id="3.90.1720.10">
    <property type="entry name" value="endopeptidase domain like (from Nostoc punctiforme)"/>
    <property type="match status" value="2"/>
</dbReference>
<dbReference type="GO" id="GO:0008970">
    <property type="term" value="F:phospholipase A1 activity"/>
    <property type="evidence" value="ECO:0007669"/>
    <property type="project" value="TreeGrafter"/>
</dbReference>
<evidence type="ECO:0000313" key="7">
    <source>
        <dbReference type="EMBL" id="CAF0837084.1"/>
    </source>
</evidence>
<dbReference type="InterPro" id="IPR038765">
    <property type="entry name" value="Papain-like_cys_pep_sf"/>
</dbReference>
<dbReference type="InterPro" id="IPR051496">
    <property type="entry name" value="H-rev107_PLA/AT"/>
</dbReference>
<keyword evidence="3" id="KW-0378">Hydrolase</keyword>
<evidence type="ECO:0000256" key="2">
    <source>
        <dbReference type="ARBA" id="ARBA00022679"/>
    </source>
</evidence>
<dbReference type="Proteomes" id="UP000681722">
    <property type="component" value="Unassembled WGS sequence"/>
</dbReference>
<proteinExistence type="inferred from homology"/>
<dbReference type="GO" id="GO:0016410">
    <property type="term" value="F:N-acyltransferase activity"/>
    <property type="evidence" value="ECO:0007669"/>
    <property type="project" value="TreeGrafter"/>
</dbReference>
<dbReference type="EMBL" id="CAJOBC010001789">
    <property type="protein sequence ID" value="CAF3698845.1"/>
    <property type="molecule type" value="Genomic_DNA"/>
</dbReference>
<dbReference type="PANTHER" id="PTHR13943">
    <property type="entry name" value="HRAS-LIKE SUPPRESSOR - RELATED"/>
    <property type="match status" value="1"/>
</dbReference>
<dbReference type="GO" id="GO:0005737">
    <property type="term" value="C:cytoplasm"/>
    <property type="evidence" value="ECO:0007669"/>
    <property type="project" value="TreeGrafter"/>
</dbReference>
<comment type="caution">
    <text evidence="8">The sequence shown here is derived from an EMBL/GenBank/DDBJ whole genome shotgun (WGS) entry which is preliminary data.</text>
</comment>
<dbReference type="InterPro" id="IPR007053">
    <property type="entry name" value="LRAT_dom"/>
</dbReference>
<feature type="transmembrane region" description="Helical" evidence="5">
    <location>
        <begin position="128"/>
        <end position="150"/>
    </location>
</feature>
<dbReference type="GO" id="GO:0070292">
    <property type="term" value="P:N-acylphosphatidylethanolamine metabolic process"/>
    <property type="evidence" value="ECO:0007669"/>
    <property type="project" value="TreeGrafter"/>
</dbReference>
<keyword evidence="11" id="KW-1185">Reference proteome</keyword>
<keyword evidence="2" id="KW-0808">Transferase</keyword>
<keyword evidence="5" id="KW-0812">Transmembrane</keyword>
<feature type="domain" description="LRAT" evidence="6">
    <location>
        <begin position="25"/>
        <end position="124"/>
    </location>
</feature>
<dbReference type="Proteomes" id="UP000682733">
    <property type="component" value="Unassembled WGS sequence"/>
</dbReference>
<dbReference type="OrthoDB" id="421951at2759"/>
<keyword evidence="5" id="KW-0472">Membrane</keyword>
<evidence type="ECO:0000313" key="10">
    <source>
        <dbReference type="EMBL" id="CAF3698845.1"/>
    </source>
</evidence>
<protein>
    <recommendedName>
        <fullName evidence="6">LRAT domain-containing protein</fullName>
    </recommendedName>
</protein>
<dbReference type="PANTHER" id="PTHR13943:SF77">
    <property type="entry name" value="LRAT DOMAIN-CONTAINING PROTEIN"/>
    <property type="match status" value="1"/>
</dbReference>
<evidence type="ECO:0000313" key="9">
    <source>
        <dbReference type="EMBL" id="CAF3621872.1"/>
    </source>
</evidence>
<evidence type="ECO:0000259" key="6">
    <source>
        <dbReference type="PROSITE" id="PS51934"/>
    </source>
</evidence>
<reference evidence="8" key="1">
    <citation type="submission" date="2021-02" db="EMBL/GenBank/DDBJ databases">
        <authorList>
            <person name="Nowell W R."/>
        </authorList>
    </citation>
    <scope>NUCLEOTIDE SEQUENCE</scope>
</reference>
<dbReference type="AlphaFoldDB" id="A0A814B094"/>
<name>A0A814B094_9BILA</name>
<organism evidence="8 11">
    <name type="scientific">Didymodactylos carnosus</name>
    <dbReference type="NCBI Taxonomy" id="1234261"/>
    <lineage>
        <taxon>Eukaryota</taxon>
        <taxon>Metazoa</taxon>
        <taxon>Spiralia</taxon>
        <taxon>Gnathifera</taxon>
        <taxon>Rotifera</taxon>
        <taxon>Eurotatoria</taxon>
        <taxon>Bdelloidea</taxon>
        <taxon>Philodinida</taxon>
        <taxon>Philodinidae</taxon>
        <taxon>Didymodactylos</taxon>
    </lineage>
</organism>